<evidence type="ECO:0000313" key="2">
    <source>
        <dbReference type="Proteomes" id="UP000236333"/>
    </source>
</evidence>
<dbReference type="SUPFAM" id="SSF48452">
    <property type="entry name" value="TPR-like"/>
    <property type="match status" value="1"/>
</dbReference>
<dbReference type="InterPro" id="IPR011990">
    <property type="entry name" value="TPR-like_helical_dom_sf"/>
</dbReference>
<gene>
    <name evidence="1" type="ORF">TSOC_001087</name>
</gene>
<protein>
    <submittedName>
        <fullName evidence="1">Uncharacterized protein</fullName>
    </submittedName>
</protein>
<comment type="caution">
    <text evidence="1">The sequence shown here is derived from an EMBL/GenBank/DDBJ whole genome shotgun (WGS) entry which is preliminary data.</text>
</comment>
<proteinExistence type="predicted"/>
<dbReference type="PANTHER" id="PTHR45588">
    <property type="entry name" value="TPR DOMAIN-CONTAINING PROTEIN"/>
    <property type="match status" value="1"/>
</dbReference>
<name>A0A2J8AHS8_9CHLO</name>
<organism evidence="1 2">
    <name type="scientific">Tetrabaena socialis</name>
    <dbReference type="NCBI Taxonomy" id="47790"/>
    <lineage>
        <taxon>Eukaryota</taxon>
        <taxon>Viridiplantae</taxon>
        <taxon>Chlorophyta</taxon>
        <taxon>core chlorophytes</taxon>
        <taxon>Chlorophyceae</taxon>
        <taxon>CS clade</taxon>
        <taxon>Chlamydomonadales</taxon>
        <taxon>Tetrabaenaceae</taxon>
        <taxon>Tetrabaena</taxon>
    </lineage>
</organism>
<dbReference type="EMBL" id="PGGS01000016">
    <property type="protein sequence ID" value="PNH12061.1"/>
    <property type="molecule type" value="Genomic_DNA"/>
</dbReference>
<accession>A0A2J8AHS8</accession>
<evidence type="ECO:0000313" key="1">
    <source>
        <dbReference type="EMBL" id="PNH12061.1"/>
    </source>
</evidence>
<sequence>MAPALALAALAPASSHAQHMRSHIALRFGNWSQVVDSNKAAVAASDSYCAAAKAGNDCDADNRWHALEWQLYGQTQQCAIAAATTTYKRMQVGAGKETGSCANADAGAFLVFFIIMTAVYTDPKRYKAATPLSYLTGEDAILYKGLGQVYFVPTTRKQNALATFQLGLQLLHMFWYDLALEKFIEARTMDPKLGMAYWGEAMCHKQPLWQTEDVAGGQAALARMDAAVMVSTL</sequence>
<feature type="non-terminal residue" evidence="1">
    <location>
        <position position="233"/>
    </location>
</feature>
<dbReference type="Proteomes" id="UP000236333">
    <property type="component" value="Unassembled WGS sequence"/>
</dbReference>
<keyword evidence="2" id="KW-1185">Reference proteome</keyword>
<reference evidence="1 2" key="1">
    <citation type="journal article" date="2017" name="Mol. Biol. Evol.">
        <title>The 4-celled Tetrabaena socialis nuclear genome reveals the essential components for genetic control of cell number at the origin of multicellularity in the volvocine lineage.</title>
        <authorList>
            <person name="Featherston J."/>
            <person name="Arakaki Y."/>
            <person name="Hanschen E.R."/>
            <person name="Ferris P.J."/>
            <person name="Michod R.E."/>
            <person name="Olson B.J.S.C."/>
            <person name="Nozaki H."/>
            <person name="Durand P.M."/>
        </authorList>
    </citation>
    <scope>NUCLEOTIDE SEQUENCE [LARGE SCALE GENOMIC DNA]</scope>
    <source>
        <strain evidence="1 2">NIES-571</strain>
    </source>
</reference>
<dbReference type="PANTHER" id="PTHR45588:SF1">
    <property type="entry name" value="WW DOMAIN-CONTAINING PROTEIN"/>
    <property type="match status" value="1"/>
</dbReference>
<dbReference type="AlphaFoldDB" id="A0A2J8AHS8"/>
<dbReference type="OrthoDB" id="414774at2759"/>